<dbReference type="InterPro" id="IPR039566">
    <property type="entry name" value="CvfB_S1_st"/>
</dbReference>
<dbReference type="SMART" id="SM00316">
    <property type="entry name" value="S1"/>
    <property type="match status" value="6"/>
</dbReference>
<dbReference type="CDD" id="cd00164">
    <property type="entry name" value="S1_like"/>
    <property type="match status" value="1"/>
</dbReference>
<sequence>MSIQDDIFLQAMNEDKSVEVNLRGLFSGTVISKGDAEYFLSGSGKTEVILPESETVNDLSPGDTVMVAFTGDKDGVPYVSMKKAMQMQAMENIRQALKDNSLLQAIVEVLVSKDSQLVGYEVSIGGVRAFLPISHVRSVQNPQDLIGKEFAVLVLDIKRDRQGSRIVVSERKARYISQRESFDSFSSGYNPGDKISAKVQSVEEAFALLTAEGVNMFMHVTEFDWKYVRNLQDVLKPGDILEVAVQSIDPQKRSVKVSRKAVVPDPFDVFVAEHRIGDNVPAKTVRFARNLVIVEDDKGVEMLLPVSEMSWTSRVSDPKRLLNLGDRIEVKIKEIQLDTRKIVVSLRDLLENPWHSAAQKYAVGTKHEGIVTSITDFGIFVAFDDGIQGLIRKENIDWINTDLDLTERFKKGDPVTATVLHIDSSKERLQLGIKQLSANPYQNFADNHPNGAIVSGTVLGVSQDGVTVKVEGGLEAFIHVSQLSREHVNDPRSLYKEGNTLKAAVRRVNVDQNRIELSVKEAEKVQEQQDIAKHMNPQTVNPTLGDILGAALDSVKKSGK</sequence>
<dbReference type="OrthoDB" id="9804077at2"/>
<dbReference type="GO" id="GO:0006412">
    <property type="term" value="P:translation"/>
    <property type="evidence" value="ECO:0007669"/>
    <property type="project" value="TreeGrafter"/>
</dbReference>
<dbReference type="Gene3D" id="2.40.50.140">
    <property type="entry name" value="Nucleic acid-binding proteins"/>
    <property type="match status" value="4"/>
</dbReference>
<dbReference type="InterPro" id="IPR003029">
    <property type="entry name" value="S1_domain"/>
</dbReference>
<dbReference type="InterPro" id="IPR012340">
    <property type="entry name" value="NA-bd_OB-fold"/>
</dbReference>
<feature type="domain" description="S1 motif" evidence="5">
    <location>
        <begin position="100"/>
        <end position="171"/>
    </location>
</feature>
<keyword evidence="2 6" id="KW-0689">Ribosomal protein</keyword>
<comment type="function">
    <text evidence="4">Binds mRNA; thus facilitating recognition of the initiation point. It is needed to translate mRNA with a short Shine-Dalgarno (SD) purine-rich sequence.</text>
</comment>
<evidence type="ECO:0000256" key="3">
    <source>
        <dbReference type="ARBA" id="ARBA00023274"/>
    </source>
</evidence>
<accession>A0A1I1DCI9</accession>
<dbReference type="EMBL" id="FOKY01000001">
    <property type="protein sequence ID" value="SFB72076.1"/>
    <property type="molecule type" value="Genomic_DNA"/>
</dbReference>
<keyword evidence="3" id="KW-0687">Ribonucleoprotein</keyword>
<dbReference type="Proteomes" id="UP000240042">
    <property type="component" value="Unassembled WGS sequence"/>
</dbReference>
<dbReference type="InterPro" id="IPR050437">
    <property type="entry name" value="Ribos_protein_bS1-like"/>
</dbReference>
<dbReference type="GO" id="GO:0003729">
    <property type="term" value="F:mRNA binding"/>
    <property type="evidence" value="ECO:0007669"/>
    <property type="project" value="TreeGrafter"/>
</dbReference>
<evidence type="ECO:0000313" key="7">
    <source>
        <dbReference type="Proteomes" id="UP000240042"/>
    </source>
</evidence>
<dbReference type="GO" id="GO:0003735">
    <property type="term" value="F:structural constituent of ribosome"/>
    <property type="evidence" value="ECO:0007669"/>
    <property type="project" value="TreeGrafter"/>
</dbReference>
<name>A0A1I1DCI9_BREAD</name>
<feature type="domain" description="S1 motif" evidence="5">
    <location>
        <begin position="364"/>
        <end position="434"/>
    </location>
</feature>
<dbReference type="RefSeq" id="WP_092318118.1">
    <property type="nucleotide sequence ID" value="NZ_FOKY01000001.1"/>
</dbReference>
<dbReference type="PANTHER" id="PTHR10724">
    <property type="entry name" value="30S RIBOSOMAL PROTEIN S1"/>
    <property type="match status" value="1"/>
</dbReference>
<dbReference type="GO" id="GO:1990904">
    <property type="term" value="C:ribonucleoprotein complex"/>
    <property type="evidence" value="ECO:0007669"/>
    <property type="project" value="UniProtKB-KW"/>
</dbReference>
<evidence type="ECO:0000313" key="6">
    <source>
        <dbReference type="EMBL" id="SFB72076.1"/>
    </source>
</evidence>
<dbReference type="FunFam" id="2.40.50.140:FF:000103">
    <property type="entry name" value="protein RRP5 homolog"/>
    <property type="match status" value="1"/>
</dbReference>
<dbReference type="PROSITE" id="PS50126">
    <property type="entry name" value="S1"/>
    <property type="match status" value="5"/>
</dbReference>
<evidence type="ECO:0000256" key="4">
    <source>
        <dbReference type="ARBA" id="ARBA00025604"/>
    </source>
</evidence>
<dbReference type="Pfam" id="PF13509">
    <property type="entry name" value="S1_2"/>
    <property type="match status" value="1"/>
</dbReference>
<dbReference type="PANTHER" id="PTHR10724:SF7">
    <property type="entry name" value="SMALL RIBOSOMAL SUBUNIT PROTEIN BS1C"/>
    <property type="match status" value="1"/>
</dbReference>
<dbReference type="InterPro" id="IPR035104">
    <property type="entry name" value="Ribosomal_protein_S1-like"/>
</dbReference>
<dbReference type="STRING" id="34097.SAMN02745150_00472"/>
<comment type="similarity">
    <text evidence="1">Belongs to the bacterial ribosomal protein bS1 family.</text>
</comment>
<feature type="domain" description="S1 motif" evidence="5">
    <location>
        <begin position="277"/>
        <end position="347"/>
    </location>
</feature>
<protein>
    <submittedName>
        <fullName evidence="6">Small subunit ribosomal protein S1</fullName>
    </submittedName>
</protein>
<keyword evidence="7" id="KW-1185">Reference proteome</keyword>
<dbReference type="Pfam" id="PF00575">
    <property type="entry name" value="S1"/>
    <property type="match status" value="4"/>
</dbReference>
<gene>
    <name evidence="6" type="ORF">SAMN02745150_00472</name>
</gene>
<dbReference type="PRINTS" id="PR00681">
    <property type="entry name" value="RIBOSOMALS1"/>
</dbReference>
<proteinExistence type="inferred from homology"/>
<organism evidence="6 7">
    <name type="scientific">Brevinema andersonii</name>
    <dbReference type="NCBI Taxonomy" id="34097"/>
    <lineage>
        <taxon>Bacteria</taxon>
        <taxon>Pseudomonadati</taxon>
        <taxon>Spirochaetota</taxon>
        <taxon>Spirochaetia</taxon>
        <taxon>Brevinematales</taxon>
        <taxon>Brevinemataceae</taxon>
        <taxon>Brevinema</taxon>
    </lineage>
</organism>
<evidence type="ECO:0000256" key="1">
    <source>
        <dbReference type="ARBA" id="ARBA00006767"/>
    </source>
</evidence>
<feature type="domain" description="S1 motif" evidence="5">
    <location>
        <begin position="192"/>
        <end position="260"/>
    </location>
</feature>
<evidence type="ECO:0000256" key="2">
    <source>
        <dbReference type="ARBA" id="ARBA00022980"/>
    </source>
</evidence>
<reference evidence="7" key="1">
    <citation type="submission" date="2016-10" db="EMBL/GenBank/DDBJ databases">
        <authorList>
            <person name="Varghese N."/>
            <person name="Submissions S."/>
        </authorList>
    </citation>
    <scope>NUCLEOTIDE SEQUENCE [LARGE SCALE GENOMIC DNA]</scope>
    <source>
        <strain evidence="7">ATCC 43811</strain>
    </source>
</reference>
<evidence type="ECO:0000259" key="5">
    <source>
        <dbReference type="PROSITE" id="PS50126"/>
    </source>
</evidence>
<dbReference type="CDD" id="cd04465">
    <property type="entry name" value="S1_RPS1_repeat_ec2_hs2"/>
    <property type="match status" value="1"/>
</dbReference>
<feature type="domain" description="S1 motif" evidence="5">
    <location>
        <begin position="451"/>
        <end position="520"/>
    </location>
</feature>
<dbReference type="GO" id="GO:0005840">
    <property type="term" value="C:ribosome"/>
    <property type="evidence" value="ECO:0007669"/>
    <property type="project" value="UniProtKB-KW"/>
</dbReference>
<dbReference type="SUPFAM" id="SSF50249">
    <property type="entry name" value="Nucleic acid-binding proteins"/>
    <property type="match status" value="5"/>
</dbReference>
<dbReference type="AlphaFoldDB" id="A0A1I1DCI9"/>